<keyword evidence="11 19" id="KW-0520">NAD</keyword>
<reference evidence="22 23" key="2">
    <citation type="submission" date="2021-10" db="EMBL/GenBank/DDBJ databases">
        <authorList>
            <person name="Piombo E."/>
        </authorList>
    </citation>
    <scope>NUCLEOTIDE SEQUENCE [LARGE SCALE GENOMIC DNA]</scope>
</reference>
<comment type="function">
    <text evidence="14">NADH-dependent reductase for DPH3 and cytochrome b5. Required for the first step of diphthamide biosynthesis, a post-translational modification of histidine which occurs in elongation factor 2. DPH1 and DPH2 transfer a 3-amino-3-carboxypropyl (ACP) group from S-adenosyl-L-methionine (SAM) to a histidine residue, the reaction is assisted by a reduction system comprising DPH3 and a NADH-dependent reductase, predominantly CBR1. By reducing DPH3, also involved in the formation of the tRNA wobble base modification mcm5s 2U (5-methoxycarbonylmethyl-2-thiouridine), mediated by the elongator complex. The cytochrome b5/NADH cytochrome b5 reductase electron transfer system supports the catalytic activity of several sterol biosynthetic enzymes.</text>
</comment>
<dbReference type="GO" id="GO:0005783">
    <property type="term" value="C:endoplasmic reticulum"/>
    <property type="evidence" value="ECO:0007669"/>
    <property type="project" value="TreeGrafter"/>
</dbReference>
<feature type="binding site" evidence="18">
    <location>
        <position position="117"/>
    </location>
    <ligand>
        <name>FAD</name>
        <dbReference type="ChEBI" id="CHEBI:57692"/>
    </ligand>
</feature>
<comment type="subunit">
    <text evidence="15">Monomer. Component of the 2-(3-amino-3-carboxypropyl)histidine synthase complex composed of DPH1, DPH2, DPH3 and a NADH-dependent reductase, predominantly CBR1.</text>
</comment>
<evidence type="ECO:0000256" key="14">
    <source>
        <dbReference type="ARBA" id="ARBA00037104"/>
    </source>
</evidence>
<keyword evidence="5 18" id="KW-0285">Flavoprotein</keyword>
<comment type="caution">
    <text evidence="22">The sequence shown here is derived from an EMBL/GenBank/DDBJ whole genome shotgun (WGS) entry which is preliminary data.</text>
</comment>
<dbReference type="InterPro" id="IPR039261">
    <property type="entry name" value="FNR_nucleotide-bd"/>
</dbReference>
<evidence type="ECO:0000256" key="9">
    <source>
        <dbReference type="ARBA" id="ARBA00022989"/>
    </source>
</evidence>
<dbReference type="SUPFAM" id="SSF52343">
    <property type="entry name" value="Ferredoxin reductase-like, C-terminal NADP-linked domain"/>
    <property type="match status" value="1"/>
</dbReference>
<name>A0A9N9UCM0_9HYPO</name>
<dbReference type="PRINTS" id="PR00406">
    <property type="entry name" value="CYTB5RDTASE"/>
</dbReference>
<dbReference type="InterPro" id="IPR017938">
    <property type="entry name" value="Riboflavin_synthase-like_b-brl"/>
</dbReference>
<evidence type="ECO:0000256" key="11">
    <source>
        <dbReference type="ARBA" id="ARBA00023027"/>
    </source>
</evidence>
<dbReference type="InterPro" id="IPR001834">
    <property type="entry name" value="CBR-like"/>
</dbReference>
<feature type="transmembrane region" description="Helical" evidence="20">
    <location>
        <begin position="12"/>
        <end position="32"/>
    </location>
</feature>
<keyword evidence="13 20" id="KW-0472">Membrane</keyword>
<organism evidence="22 23">
    <name type="scientific">Clonostachys byssicola</name>
    <dbReference type="NCBI Taxonomy" id="160290"/>
    <lineage>
        <taxon>Eukaryota</taxon>
        <taxon>Fungi</taxon>
        <taxon>Dikarya</taxon>
        <taxon>Ascomycota</taxon>
        <taxon>Pezizomycotina</taxon>
        <taxon>Sordariomycetes</taxon>
        <taxon>Hypocreomycetidae</taxon>
        <taxon>Hypocreales</taxon>
        <taxon>Bionectriaceae</taxon>
        <taxon>Clonostachys</taxon>
    </lineage>
</organism>
<evidence type="ECO:0000256" key="3">
    <source>
        <dbReference type="ARBA" id="ARBA00005156"/>
    </source>
</evidence>
<evidence type="ECO:0000256" key="7">
    <source>
        <dbReference type="ARBA" id="ARBA00022787"/>
    </source>
</evidence>
<dbReference type="EMBL" id="CABFNO020001350">
    <property type="protein sequence ID" value="CAG9982992.1"/>
    <property type="molecule type" value="Genomic_DNA"/>
</dbReference>
<dbReference type="InterPro" id="IPR001709">
    <property type="entry name" value="Flavoprot_Pyr_Nucl_cyt_Rdtase"/>
</dbReference>
<keyword evidence="12" id="KW-0496">Mitochondrion</keyword>
<evidence type="ECO:0000256" key="2">
    <source>
        <dbReference type="ARBA" id="ARBA00004572"/>
    </source>
</evidence>
<dbReference type="AlphaFoldDB" id="A0A9N9UCM0"/>
<evidence type="ECO:0000256" key="16">
    <source>
        <dbReference type="ARBA" id="ARBA00047682"/>
    </source>
</evidence>
<dbReference type="Gene3D" id="2.40.30.10">
    <property type="entry name" value="Translation factors"/>
    <property type="match status" value="1"/>
</dbReference>
<evidence type="ECO:0000256" key="20">
    <source>
        <dbReference type="SAM" id="Phobius"/>
    </source>
</evidence>
<comment type="pathway">
    <text evidence="3">Protein modification; peptidyl-diphthamide biosynthesis.</text>
</comment>
<feature type="binding site" evidence="18">
    <location>
        <position position="98"/>
    </location>
    <ligand>
        <name>FAD</name>
        <dbReference type="ChEBI" id="CHEBI:57692"/>
    </ligand>
</feature>
<dbReference type="PRINTS" id="PR00371">
    <property type="entry name" value="FPNCR"/>
</dbReference>
<evidence type="ECO:0000256" key="4">
    <source>
        <dbReference type="ARBA" id="ARBA00006105"/>
    </source>
</evidence>
<dbReference type="PANTHER" id="PTHR19370:SF184">
    <property type="entry name" value="NADH-CYTOCHROME B5 REDUCTASE-LIKE"/>
    <property type="match status" value="1"/>
</dbReference>
<comment type="catalytic activity">
    <reaction evidence="17">
        <text>2 Fe(3+)-[Dph3] + NADH = 2 Fe(2+)-[Dph3] + NAD(+) + H(+)</text>
        <dbReference type="Rhea" id="RHEA:71231"/>
        <dbReference type="Rhea" id="RHEA-COMP:18002"/>
        <dbReference type="Rhea" id="RHEA-COMP:18003"/>
        <dbReference type="ChEBI" id="CHEBI:15378"/>
        <dbReference type="ChEBI" id="CHEBI:29033"/>
        <dbReference type="ChEBI" id="CHEBI:29034"/>
        <dbReference type="ChEBI" id="CHEBI:57540"/>
        <dbReference type="ChEBI" id="CHEBI:57945"/>
        <dbReference type="ChEBI" id="CHEBI:83228"/>
    </reaction>
    <physiologicalReaction direction="left-to-right" evidence="17">
        <dbReference type="Rhea" id="RHEA:71232"/>
    </physiologicalReaction>
</comment>
<proteinExistence type="inferred from homology"/>
<feature type="binding site" evidence="18">
    <location>
        <position position="115"/>
    </location>
    <ligand>
        <name>FAD</name>
        <dbReference type="ChEBI" id="CHEBI:57692"/>
    </ligand>
</feature>
<evidence type="ECO:0000256" key="18">
    <source>
        <dbReference type="PIRSR" id="PIRSR601834-1"/>
    </source>
</evidence>
<dbReference type="CDD" id="cd06183">
    <property type="entry name" value="cyt_b5_reduct_like"/>
    <property type="match status" value="1"/>
</dbReference>
<gene>
    <name evidence="22" type="ORF">CBYS24578_00011264</name>
</gene>
<keyword evidence="6 20" id="KW-0812">Transmembrane</keyword>
<accession>A0A9N9UCM0</accession>
<evidence type="ECO:0000259" key="21">
    <source>
        <dbReference type="PROSITE" id="PS51384"/>
    </source>
</evidence>
<dbReference type="GO" id="GO:0005741">
    <property type="term" value="C:mitochondrial outer membrane"/>
    <property type="evidence" value="ECO:0007669"/>
    <property type="project" value="UniProtKB-SubCell"/>
</dbReference>
<dbReference type="GO" id="GO:0090524">
    <property type="term" value="F:cytochrome-b5 reductase activity, acting on NADH"/>
    <property type="evidence" value="ECO:0007669"/>
    <property type="project" value="UniProtKB-EC"/>
</dbReference>
<dbReference type="Pfam" id="PF00970">
    <property type="entry name" value="FAD_binding_6"/>
    <property type="match status" value="1"/>
</dbReference>
<feature type="binding site" evidence="18">
    <location>
        <position position="166"/>
    </location>
    <ligand>
        <name>FAD</name>
        <dbReference type="ChEBI" id="CHEBI:57692"/>
    </ligand>
</feature>
<dbReference type="FunFam" id="2.40.30.10:FF:000032">
    <property type="entry name" value="NADH-cytochrome b5 reductase"/>
    <property type="match status" value="1"/>
</dbReference>
<comment type="subcellular location">
    <subcellularLocation>
        <location evidence="2">Mitochondrion outer membrane</location>
        <topology evidence="2">Single-pass membrane protein</topology>
    </subcellularLocation>
</comment>
<keyword evidence="10 19" id="KW-0560">Oxidoreductase</keyword>
<evidence type="ECO:0000256" key="15">
    <source>
        <dbReference type="ARBA" id="ARBA00038836"/>
    </source>
</evidence>
<comment type="catalytic activity">
    <reaction evidence="16 19">
        <text>2 Fe(III)-[cytochrome b5] + NADH = 2 Fe(II)-[cytochrome b5] + NAD(+) + H(+)</text>
        <dbReference type="Rhea" id="RHEA:46680"/>
        <dbReference type="Rhea" id="RHEA-COMP:10438"/>
        <dbReference type="Rhea" id="RHEA-COMP:10439"/>
        <dbReference type="ChEBI" id="CHEBI:15378"/>
        <dbReference type="ChEBI" id="CHEBI:29033"/>
        <dbReference type="ChEBI" id="CHEBI:29034"/>
        <dbReference type="ChEBI" id="CHEBI:57540"/>
        <dbReference type="ChEBI" id="CHEBI:57945"/>
        <dbReference type="EC" id="1.6.2.2"/>
    </reaction>
</comment>
<evidence type="ECO:0000256" key="1">
    <source>
        <dbReference type="ARBA" id="ARBA00001974"/>
    </source>
</evidence>
<dbReference type="Proteomes" id="UP000754883">
    <property type="component" value="Unassembled WGS sequence"/>
</dbReference>
<dbReference type="OrthoDB" id="432685at2759"/>
<dbReference type="InterPro" id="IPR017927">
    <property type="entry name" value="FAD-bd_FR_type"/>
</dbReference>
<dbReference type="PANTHER" id="PTHR19370">
    <property type="entry name" value="NADH-CYTOCHROME B5 REDUCTASE"/>
    <property type="match status" value="1"/>
</dbReference>
<dbReference type="PROSITE" id="PS51384">
    <property type="entry name" value="FAD_FR"/>
    <property type="match status" value="1"/>
</dbReference>
<feature type="binding site" evidence="18">
    <location>
        <position position="100"/>
    </location>
    <ligand>
        <name>FAD</name>
        <dbReference type="ChEBI" id="CHEBI:57692"/>
    </ligand>
</feature>
<evidence type="ECO:0000313" key="23">
    <source>
        <dbReference type="Proteomes" id="UP000754883"/>
    </source>
</evidence>
<dbReference type="InterPro" id="IPR001433">
    <property type="entry name" value="OxRdtase_FAD/NAD-bd"/>
</dbReference>
<evidence type="ECO:0000256" key="13">
    <source>
        <dbReference type="ARBA" id="ARBA00023136"/>
    </source>
</evidence>
<keyword evidence="7" id="KW-1000">Mitochondrion outer membrane</keyword>
<evidence type="ECO:0000256" key="6">
    <source>
        <dbReference type="ARBA" id="ARBA00022692"/>
    </source>
</evidence>
<evidence type="ECO:0000256" key="17">
    <source>
        <dbReference type="ARBA" id="ARBA00049138"/>
    </source>
</evidence>
<keyword evidence="23" id="KW-1185">Reference proteome</keyword>
<evidence type="ECO:0000313" key="22">
    <source>
        <dbReference type="EMBL" id="CAG9982992.1"/>
    </source>
</evidence>
<sequence>MSLLNSTSTWELGLSISILLLCAAITVLFSILKAKTPKPVLRPDSFLELSLSHKTQLSPNTALYRFDLPQPTDVLGIPIGQHVSVAAPIGSPPKDILRSYTPVSDDTSPGHVDLIIKSYPSGNVSKYVGQLAVGQTIKFRGPKGAFRYTPNMVREISMIAGGTGITPMYQIARSIVRGRANGDKTKVSLIYANVGPEDILLQDELNDLARKDGNFSVYYVLNKPPPGWAGGVGFVNQDMVKQNLATPADDVKLLICGPPPMVSAMKKIAESLGFASPRPVSKLEDQVFCF</sequence>
<keyword evidence="8 18" id="KW-0274">FAD</keyword>
<evidence type="ECO:0000256" key="19">
    <source>
        <dbReference type="RuleBase" id="RU361226"/>
    </source>
</evidence>
<feature type="domain" description="FAD-binding FR-type" evidence="21">
    <location>
        <begin position="44"/>
        <end position="149"/>
    </location>
</feature>
<comment type="similarity">
    <text evidence="4 19">Belongs to the flavoprotein pyridine nucleotide cytochrome reductase family.</text>
</comment>
<dbReference type="Pfam" id="PF00175">
    <property type="entry name" value="NAD_binding_1"/>
    <property type="match status" value="1"/>
</dbReference>
<dbReference type="Gene3D" id="3.40.50.80">
    <property type="entry name" value="Nucleotide-binding domain of ferredoxin-NADP reductase (FNR) module"/>
    <property type="match status" value="1"/>
</dbReference>
<reference evidence="23" key="1">
    <citation type="submission" date="2019-06" db="EMBL/GenBank/DDBJ databases">
        <authorList>
            <person name="Broberg M."/>
        </authorList>
    </citation>
    <scope>NUCLEOTIDE SEQUENCE [LARGE SCALE GENOMIC DNA]</scope>
</reference>
<feature type="binding site" evidence="18">
    <location>
        <position position="124"/>
    </location>
    <ligand>
        <name>FAD</name>
        <dbReference type="ChEBI" id="CHEBI:57692"/>
    </ligand>
</feature>
<evidence type="ECO:0000256" key="10">
    <source>
        <dbReference type="ARBA" id="ARBA00023002"/>
    </source>
</evidence>
<dbReference type="EC" id="1.6.2.2" evidence="19"/>
<feature type="binding site" evidence="18">
    <location>
        <position position="125"/>
    </location>
    <ligand>
        <name>FAD</name>
        <dbReference type="ChEBI" id="CHEBI:57692"/>
    </ligand>
</feature>
<evidence type="ECO:0000256" key="8">
    <source>
        <dbReference type="ARBA" id="ARBA00022827"/>
    </source>
</evidence>
<keyword evidence="9 20" id="KW-1133">Transmembrane helix</keyword>
<evidence type="ECO:0000256" key="12">
    <source>
        <dbReference type="ARBA" id="ARBA00023128"/>
    </source>
</evidence>
<comment type="cofactor">
    <cofactor evidence="1 18 19">
        <name>FAD</name>
        <dbReference type="ChEBI" id="CHEBI:57692"/>
    </cofactor>
</comment>
<dbReference type="InterPro" id="IPR008333">
    <property type="entry name" value="Cbr1-like_FAD-bd_dom"/>
</dbReference>
<protein>
    <recommendedName>
        <fullName evidence="19">NADH-cytochrome b5 reductase</fullName>
        <ecNumber evidence="19">1.6.2.2</ecNumber>
    </recommendedName>
</protein>
<dbReference type="FunFam" id="3.40.50.80:FF:000019">
    <property type="entry name" value="NADH-cytochrome b5 reductase"/>
    <property type="match status" value="1"/>
</dbReference>
<dbReference type="SUPFAM" id="SSF63380">
    <property type="entry name" value="Riboflavin synthase domain-like"/>
    <property type="match status" value="1"/>
</dbReference>
<evidence type="ECO:0000256" key="5">
    <source>
        <dbReference type="ARBA" id="ARBA00022630"/>
    </source>
</evidence>